<gene>
    <name evidence="2" type="ORF">VNO78_25636</name>
</gene>
<evidence type="ECO:0000313" key="3">
    <source>
        <dbReference type="Proteomes" id="UP001386955"/>
    </source>
</evidence>
<dbReference type="Proteomes" id="UP001386955">
    <property type="component" value="Unassembled WGS sequence"/>
</dbReference>
<feature type="region of interest" description="Disordered" evidence="1">
    <location>
        <begin position="87"/>
        <end position="120"/>
    </location>
</feature>
<organism evidence="2 3">
    <name type="scientific">Psophocarpus tetragonolobus</name>
    <name type="common">Winged bean</name>
    <name type="synonym">Dolichos tetragonolobus</name>
    <dbReference type="NCBI Taxonomy" id="3891"/>
    <lineage>
        <taxon>Eukaryota</taxon>
        <taxon>Viridiplantae</taxon>
        <taxon>Streptophyta</taxon>
        <taxon>Embryophyta</taxon>
        <taxon>Tracheophyta</taxon>
        <taxon>Spermatophyta</taxon>
        <taxon>Magnoliopsida</taxon>
        <taxon>eudicotyledons</taxon>
        <taxon>Gunneridae</taxon>
        <taxon>Pentapetalae</taxon>
        <taxon>rosids</taxon>
        <taxon>fabids</taxon>
        <taxon>Fabales</taxon>
        <taxon>Fabaceae</taxon>
        <taxon>Papilionoideae</taxon>
        <taxon>50 kb inversion clade</taxon>
        <taxon>NPAAA clade</taxon>
        <taxon>indigoferoid/millettioid clade</taxon>
        <taxon>Phaseoleae</taxon>
        <taxon>Psophocarpus</taxon>
    </lineage>
</organism>
<accession>A0AAN9SAH4</accession>
<evidence type="ECO:0000313" key="2">
    <source>
        <dbReference type="EMBL" id="KAK7390333.1"/>
    </source>
</evidence>
<reference evidence="2 3" key="1">
    <citation type="submission" date="2024-01" db="EMBL/GenBank/DDBJ databases">
        <title>The genomes of 5 underutilized Papilionoideae crops provide insights into root nodulation and disease resistanc.</title>
        <authorList>
            <person name="Jiang F."/>
        </authorList>
    </citation>
    <scope>NUCLEOTIDE SEQUENCE [LARGE SCALE GENOMIC DNA]</scope>
    <source>
        <strain evidence="2">DUOXIRENSHENG_FW03</strain>
        <tissue evidence="2">Leaves</tissue>
    </source>
</reference>
<comment type="caution">
    <text evidence="2">The sequence shown here is derived from an EMBL/GenBank/DDBJ whole genome shotgun (WGS) entry which is preliminary data.</text>
</comment>
<protein>
    <submittedName>
        <fullName evidence="2">Uncharacterized protein</fullName>
    </submittedName>
</protein>
<evidence type="ECO:0000256" key="1">
    <source>
        <dbReference type="SAM" id="MobiDB-lite"/>
    </source>
</evidence>
<dbReference type="EMBL" id="JAYMYS010000006">
    <property type="protein sequence ID" value="KAK7390333.1"/>
    <property type="molecule type" value="Genomic_DNA"/>
</dbReference>
<sequence length="207" mass="24079">MSLSATSVKAPLMPKDARVIEASSSREKIVDSSLTYQSDFKSFAFDDDLMTNLSKVNFEVEAEENIQRLFEKFTEKMPEKLKKLEAETQDGRSKLESKRAKTQEMKSSYDKLKTPTTEFEKEEANIKDHIKSLQDRLVNIQEKKKKAIEEKDALVQQRKEIKSIEDSLSTSLRAQFEKKMELEQRKVATRDELKVFAKKHQILRLNL</sequence>
<name>A0AAN9SAH4_PSOTE</name>
<dbReference type="AlphaFoldDB" id="A0AAN9SAH4"/>
<keyword evidence="3" id="KW-1185">Reference proteome</keyword>
<proteinExistence type="predicted"/>